<dbReference type="InterPro" id="IPR032710">
    <property type="entry name" value="NTF2-like_dom_sf"/>
</dbReference>
<dbReference type="EMBL" id="CP018762">
    <property type="protein sequence ID" value="APZ34679.1"/>
    <property type="molecule type" value="Genomic_DNA"/>
</dbReference>
<dbReference type="Pfam" id="PF17775">
    <property type="entry name" value="YchJ_M-like"/>
    <property type="match status" value="1"/>
</dbReference>
<keyword evidence="3" id="KW-1185">Reference proteome</keyword>
<accession>A0A1P8U995</accession>
<dbReference type="KEGG" id="maur:BOH66_10830"/>
<dbReference type="SUPFAM" id="SSF54427">
    <property type="entry name" value="NTF2-like"/>
    <property type="match status" value="1"/>
</dbReference>
<name>A0A1P8U995_9MICO</name>
<dbReference type="RefSeq" id="WP_076691001.1">
    <property type="nucleotide sequence ID" value="NZ_CP018762.1"/>
</dbReference>
<evidence type="ECO:0000259" key="1">
    <source>
        <dbReference type="Pfam" id="PF17775"/>
    </source>
</evidence>
<feature type="domain" description="YchJ-like middle NTF2-like" evidence="1">
    <location>
        <begin position="40"/>
        <end position="136"/>
    </location>
</feature>
<gene>
    <name evidence="2" type="ORF">BOH66_10830</name>
</gene>
<organism evidence="2 3">
    <name type="scientific">Microbacterium aurum</name>
    <dbReference type="NCBI Taxonomy" id="36805"/>
    <lineage>
        <taxon>Bacteria</taxon>
        <taxon>Bacillati</taxon>
        <taxon>Actinomycetota</taxon>
        <taxon>Actinomycetes</taxon>
        <taxon>Micrococcales</taxon>
        <taxon>Microbacteriaceae</taxon>
        <taxon>Microbacterium</taxon>
    </lineage>
</organism>
<dbReference type="InterPro" id="IPR048469">
    <property type="entry name" value="YchJ-like_M"/>
</dbReference>
<proteinExistence type="predicted"/>
<dbReference type="AlphaFoldDB" id="A0A1P8U995"/>
<protein>
    <recommendedName>
        <fullName evidence="1">YchJ-like middle NTF2-like domain-containing protein</fullName>
    </recommendedName>
</protein>
<dbReference type="STRING" id="36805.BOH66_10830"/>
<dbReference type="Gene3D" id="3.10.450.50">
    <property type="match status" value="1"/>
</dbReference>
<sequence length="142" mass="15449">MSFGVAAQGRTPSADAPCLCGGGAYGDCCGPVLAGAPAATAEQLMRSRFTAFALGHARHVRDSWHPSTAPASVDLDDGLRWDRLDIVRADEGRPGDRRGVVEFVASWRDPRTAESGRLHEVSRFRFALGRWYYLDGEVDADR</sequence>
<evidence type="ECO:0000313" key="2">
    <source>
        <dbReference type="EMBL" id="APZ34679.1"/>
    </source>
</evidence>
<reference evidence="2 3" key="1">
    <citation type="submission" date="2016-12" db="EMBL/GenBank/DDBJ databases">
        <title>Complete genome sequence of Microbacterium aurum KACC 15219.</title>
        <authorList>
            <person name="Jung Y."/>
            <person name="Shin J.-H."/>
            <person name="Lee Y.-J."/>
            <person name="Yi H."/>
            <person name="Bahn Y.-S."/>
            <person name="Kim J.F."/>
            <person name="Lee D.-W."/>
        </authorList>
    </citation>
    <scope>NUCLEOTIDE SEQUENCE [LARGE SCALE GENOMIC DNA]</scope>
    <source>
        <strain evidence="2 3">KACC 15219</strain>
    </source>
</reference>
<dbReference type="Proteomes" id="UP000187185">
    <property type="component" value="Chromosome"/>
</dbReference>
<evidence type="ECO:0000313" key="3">
    <source>
        <dbReference type="Proteomes" id="UP000187185"/>
    </source>
</evidence>